<gene>
    <name evidence="2" type="ORF">G7043_44580</name>
</gene>
<dbReference type="AlphaFoldDB" id="A0A7C9RZQ9"/>
<feature type="region of interest" description="Disordered" evidence="1">
    <location>
        <begin position="627"/>
        <end position="665"/>
    </location>
</feature>
<keyword evidence="3" id="KW-1185">Reference proteome</keyword>
<name>A0A7C9RZQ9_9PSEU</name>
<dbReference type="RefSeq" id="WP_166055281.1">
    <property type="nucleotide sequence ID" value="NZ_JAAMPJ010000019.1"/>
</dbReference>
<evidence type="ECO:0000256" key="1">
    <source>
        <dbReference type="SAM" id="MobiDB-lite"/>
    </source>
</evidence>
<dbReference type="EMBL" id="JAAMPJ010000019">
    <property type="protein sequence ID" value="NGY65986.1"/>
    <property type="molecule type" value="Genomic_DNA"/>
</dbReference>
<proteinExistence type="predicted"/>
<reference evidence="2 3" key="1">
    <citation type="submission" date="2020-03" db="EMBL/GenBank/DDBJ databases">
        <title>Isolation and identification of active actinomycetes.</title>
        <authorList>
            <person name="Sun X."/>
        </authorList>
    </citation>
    <scope>NUCLEOTIDE SEQUENCE [LARGE SCALE GENOMIC DNA]</scope>
    <source>
        <strain evidence="2 3">NEAU-D13</strain>
    </source>
</reference>
<feature type="compositionally biased region" description="Basic and acidic residues" evidence="1">
    <location>
        <begin position="679"/>
        <end position="700"/>
    </location>
</feature>
<protein>
    <submittedName>
        <fullName evidence="2">Uncharacterized protein</fullName>
    </submittedName>
</protein>
<accession>A0A7C9RZQ9</accession>
<feature type="region of interest" description="Disordered" evidence="1">
    <location>
        <begin position="677"/>
        <end position="703"/>
    </location>
</feature>
<evidence type="ECO:0000313" key="3">
    <source>
        <dbReference type="Proteomes" id="UP000481360"/>
    </source>
</evidence>
<sequence>MAASKIGVTSNGPHADDDLIAQQCGAHTLIRRRDEAPTDAAALTRIPRVPGSALVLASPGAHRHTGLLAAVQDCVAALRFQHGAEPLRAVWLAVSGLGDPAGRYVSWLHRLAVQFGVSVVAAHGTPIVGRGIGLYVDRAGWRRFGPGSDAQPFSSRFPMPSWEYQLPPLVGAGLVTEPVPAGLAVRPAGLAPLEPRDPRFQIPLNLRFPKLVVGELVSPSSLAAIINRLPVWHDLLVVPAAAQATTADWAARLATALNRGVDVATGIQLMSASGAVRTVVCDADGTELLEPLATILRHTPDGAPPQVRDVAPPPAGWHRQGLCYRPQAPSEAAAAGVVAEVLPGGLHVRLERDRGGVTADFDPRRWTMVIGDEHRDVTAVEVAAVCDLLEGLGPARCRTVDIHVLGTSWSYALSGFEAYLRSLGVVLERTGEPTRVRPLPTFGGPSVRRGFVASSALPANEVGSDREVLSLSPNEVTTRLERVSLSVNEVKLGLDVVPPASEDKLSLDVLSLSPNEVTTRLEPVPLSANEITTRLGPVPPAVPAPTPAAAPALVPAAAPAHVAAAAPVLAPLPTAAPAPVPAVASAPAPAAVPAPVPAPLPTAAPTPVPAAATIPAISSAPTLPAFAPPVTTVSGPRPQPLPTPAPEEHQAPPAIVPPTQPEPAADEPLDAVVVSLADSRPETSRPPRKRLIDIADRDSTPAEQTRLSLSAGSAYNEALAAVNVALSAWPMLRAEGKADYVAVCLYLGRGPAGAVALDEALSGGPEPFDGYVPCLVSGLRRLPTHRKVVLRQESGAEDRAVGAVLWEPGFLSASTQLDVTTAAAELDLLIWPVSARRTSELLAGRAVDEAVFSVGRRFKALAVRTREDEGAPKRALLVRELLTDEDPESAEALARDAAALPRLERAWEQRQQAELRLVDDEDVVARLTAPLALAVSASPAGATHEETLEAAS</sequence>
<evidence type="ECO:0000313" key="2">
    <source>
        <dbReference type="EMBL" id="NGY65986.1"/>
    </source>
</evidence>
<dbReference type="Gene3D" id="3.90.176.10">
    <property type="entry name" value="Toxin ADP-ribosyltransferase, Chain A, domain 1"/>
    <property type="match status" value="1"/>
</dbReference>
<organism evidence="2 3">
    <name type="scientific">Lentzea alba</name>
    <dbReference type="NCBI Taxonomy" id="2714351"/>
    <lineage>
        <taxon>Bacteria</taxon>
        <taxon>Bacillati</taxon>
        <taxon>Actinomycetota</taxon>
        <taxon>Actinomycetes</taxon>
        <taxon>Pseudonocardiales</taxon>
        <taxon>Pseudonocardiaceae</taxon>
        <taxon>Lentzea</taxon>
    </lineage>
</organism>
<comment type="caution">
    <text evidence="2">The sequence shown here is derived from an EMBL/GenBank/DDBJ whole genome shotgun (WGS) entry which is preliminary data.</text>
</comment>
<dbReference type="Proteomes" id="UP000481360">
    <property type="component" value="Unassembled WGS sequence"/>
</dbReference>